<evidence type="ECO:0000259" key="4">
    <source>
        <dbReference type="Pfam" id="PF06276"/>
    </source>
</evidence>
<dbReference type="Proteomes" id="UP001285636">
    <property type="component" value="Unassembled WGS sequence"/>
</dbReference>
<name>A0AAJ2U4F5_ALKPS</name>
<dbReference type="Pfam" id="PF06276">
    <property type="entry name" value="FhuF"/>
    <property type="match status" value="1"/>
</dbReference>
<organism evidence="5 6">
    <name type="scientific">Alkalihalophilus pseudofirmus</name>
    <name type="common">Bacillus pseudofirmus</name>
    <dbReference type="NCBI Taxonomy" id="79885"/>
    <lineage>
        <taxon>Bacteria</taxon>
        <taxon>Bacillati</taxon>
        <taxon>Bacillota</taxon>
        <taxon>Bacilli</taxon>
        <taxon>Bacillales</taxon>
        <taxon>Bacillaceae</taxon>
        <taxon>Alkalihalophilus</taxon>
    </lineage>
</organism>
<sequence length="587" mass="68412">MQVEKVPKSKAALRVRKQLVEAILFEKMLPYKEERVSRELSHFFIHGRSATFRCTGKISAFGRIRIEEELVYKLTSSGEIHQAVIAEFIAELNPEAEIGRLLLQELEQTIYLTDWNEEHIPQLLSRRQINGLDLDSAIIEGHPYHPCFKARTGFTVRDHKIYGPEAGQEFSLVWLAVKRKDLKFNYPKEEQSFWQKELGSKQWRDLVLDLCQKGGQLDEYTFLPVHPWQWGEVKEQYADYLLSHDIIVLGEYGDLYRATQSVRTLINRSNSHKAMIKLSMNMVHTSSVRTLVPHSVCTAPALSDWLHKVLLSDDYLLDKGVVMLKEYAGALFEPKGCQSNDSSGQLAVIWRENITNYLKSNEEFIPFNAILLKEKDGHLFISEWIKKYGVEKWVTQLIKTAVIPVWHLLVNHGIALEAHSQNMLLIHKEGWPLRVALRDFHESVEYVDSFLKSKEGLPDFTQLDEVYNGAKDNQYYWMQEVEALRELVMDTLFVYNLSELSFLLDREGFISEEQFWELVDKELTDYISCFPENRERAAHIDYRRENIMAESLLKKKLNRESQIEHRHLVSNSLAINKDTRRAEHVLC</sequence>
<feature type="domain" description="Aerobactin siderophore biosynthesis IucA/IucC-like C-terminal" evidence="4">
    <location>
        <begin position="392"/>
        <end position="558"/>
    </location>
</feature>
<dbReference type="GO" id="GO:0019290">
    <property type="term" value="P:siderophore biosynthetic process"/>
    <property type="evidence" value="ECO:0007669"/>
    <property type="project" value="InterPro"/>
</dbReference>
<comment type="pathway">
    <text evidence="1">Siderophore biosynthesis.</text>
</comment>
<dbReference type="AlphaFoldDB" id="A0AAJ2U4F5"/>
<evidence type="ECO:0000256" key="2">
    <source>
        <dbReference type="ARBA" id="ARBA00007832"/>
    </source>
</evidence>
<accession>A0AAJ2U4F5</accession>
<dbReference type="Pfam" id="PF04183">
    <property type="entry name" value="IucA_IucC"/>
    <property type="match status" value="1"/>
</dbReference>
<dbReference type="InterPro" id="IPR022770">
    <property type="entry name" value="IucA/IucC-like_C"/>
</dbReference>
<reference evidence="5" key="1">
    <citation type="submission" date="2023-10" db="EMBL/GenBank/DDBJ databases">
        <title>Screening of Alkalihalophilus pseudofirmusBZ-TG-HK211 and Its Alleviation of Salt Stress on Rapeseed Growth.</title>
        <authorList>
            <person name="Zhao B."/>
            <person name="Guo T."/>
        </authorList>
    </citation>
    <scope>NUCLEOTIDE SEQUENCE</scope>
    <source>
        <strain evidence="5">BZ-TG-HK211</strain>
    </source>
</reference>
<dbReference type="RefSeq" id="WP_323467550.1">
    <property type="nucleotide sequence ID" value="NZ_CP144224.1"/>
</dbReference>
<dbReference type="PANTHER" id="PTHR34384:SF6">
    <property type="entry name" value="STAPHYLOFERRIN B SYNTHASE"/>
    <property type="match status" value="1"/>
</dbReference>
<dbReference type="GO" id="GO:0016881">
    <property type="term" value="F:acid-amino acid ligase activity"/>
    <property type="evidence" value="ECO:0007669"/>
    <property type="project" value="UniProtKB-ARBA"/>
</dbReference>
<dbReference type="Gene3D" id="6.10.250.3370">
    <property type="match status" value="1"/>
</dbReference>
<dbReference type="PANTHER" id="PTHR34384">
    <property type="entry name" value="L-2,3-DIAMINOPROPANOATE--CITRATE LIGASE"/>
    <property type="match status" value="1"/>
</dbReference>
<dbReference type="Gene3D" id="1.10.510.40">
    <property type="match status" value="1"/>
</dbReference>
<feature type="domain" description="Aerobactin siderophore biosynthesis IucA/IucC N-terminal" evidence="3">
    <location>
        <begin position="132"/>
        <end position="371"/>
    </location>
</feature>
<evidence type="ECO:0000313" key="5">
    <source>
        <dbReference type="EMBL" id="MDV2887067.1"/>
    </source>
</evidence>
<evidence type="ECO:0000313" key="6">
    <source>
        <dbReference type="Proteomes" id="UP001285636"/>
    </source>
</evidence>
<evidence type="ECO:0000256" key="1">
    <source>
        <dbReference type="ARBA" id="ARBA00004924"/>
    </source>
</evidence>
<gene>
    <name evidence="5" type="ORF">RYX45_17925</name>
</gene>
<dbReference type="InterPro" id="IPR007310">
    <property type="entry name" value="Aerobactin_biosyn_IucA/IucC_N"/>
</dbReference>
<dbReference type="EMBL" id="JAWJAY010000007">
    <property type="protein sequence ID" value="MDV2887067.1"/>
    <property type="molecule type" value="Genomic_DNA"/>
</dbReference>
<dbReference type="InterPro" id="IPR037455">
    <property type="entry name" value="LucA/IucC-like"/>
</dbReference>
<comment type="similarity">
    <text evidence="2">Belongs to the IucA/IucC family.</text>
</comment>
<comment type="caution">
    <text evidence="5">The sequence shown here is derived from an EMBL/GenBank/DDBJ whole genome shotgun (WGS) entry which is preliminary data.</text>
</comment>
<evidence type="ECO:0000259" key="3">
    <source>
        <dbReference type="Pfam" id="PF04183"/>
    </source>
</evidence>
<protein>
    <submittedName>
        <fullName evidence="5">IucA/IucC family protein</fullName>
    </submittedName>
</protein>
<proteinExistence type="inferred from homology"/>